<keyword evidence="2" id="KW-1185">Reference proteome</keyword>
<protein>
    <recommendedName>
        <fullName evidence="3">DUF600 domain-containing protein</fullName>
    </recommendedName>
</protein>
<dbReference type="EMBL" id="JABJWC010000068">
    <property type="protein sequence ID" value="NPC67883.1"/>
    <property type="molecule type" value="Genomic_DNA"/>
</dbReference>
<accession>A0ABX2AI83</accession>
<evidence type="ECO:0008006" key="3">
    <source>
        <dbReference type="Google" id="ProtNLM"/>
    </source>
</evidence>
<reference evidence="1 2" key="1">
    <citation type="journal article" date="2020" name="Microorganisms">
        <title>Description of Komagataeibacter melaceti sp. nov. and Komagataeibacter melomenusus sp. nov. Isolated from Apple Cider Vinegar.</title>
        <authorList>
            <person name="Maric L."/>
            <person name="Cleenwerck I."/>
            <person name="Accetto T."/>
            <person name="Vandamme P."/>
            <person name="Trcek J."/>
        </authorList>
    </citation>
    <scope>NUCLEOTIDE SEQUENCE [LARGE SCALE GENOMIC DNA]</scope>
    <source>
        <strain evidence="1 2">AV436</strain>
    </source>
</reference>
<organism evidence="1 2">
    <name type="scientific">Komagataeibacter melomenusus</name>
    <dbReference type="NCBI Taxonomy" id="2766578"/>
    <lineage>
        <taxon>Bacteria</taxon>
        <taxon>Pseudomonadati</taxon>
        <taxon>Pseudomonadota</taxon>
        <taxon>Alphaproteobacteria</taxon>
        <taxon>Acetobacterales</taxon>
        <taxon>Acetobacteraceae</taxon>
        <taxon>Komagataeibacter</taxon>
    </lineage>
</organism>
<gene>
    <name evidence="1" type="ORF">HNW77_16190</name>
</gene>
<proteinExistence type="predicted"/>
<dbReference type="SUPFAM" id="SSF160424">
    <property type="entry name" value="BH3703-like"/>
    <property type="match status" value="1"/>
</dbReference>
<dbReference type="InterPro" id="IPR036170">
    <property type="entry name" value="YezG-like_sf"/>
</dbReference>
<evidence type="ECO:0000313" key="2">
    <source>
        <dbReference type="Proteomes" id="UP000623090"/>
    </source>
</evidence>
<name>A0ABX2AI83_9PROT</name>
<evidence type="ECO:0000313" key="1">
    <source>
        <dbReference type="EMBL" id="NPC67883.1"/>
    </source>
</evidence>
<sequence length="137" mass="15988">MSQAHYEQQKIAMDKVANLLVIAVPEDKEKFCLFISMEMKFIDNGEDDYNTTEFKFVYEKKNGEVVSFSPFWNFGPQNHSRYIDDMEALVTDLRDVFARHLKKTDQTAWNGMAMKVNLVKKAYDVNFHYPETTSNPA</sequence>
<comment type="caution">
    <text evidence="1">The sequence shown here is derived from an EMBL/GenBank/DDBJ whole genome shotgun (WGS) entry which is preliminary data.</text>
</comment>
<dbReference type="RefSeq" id="WP_172159031.1">
    <property type="nucleotide sequence ID" value="NZ_JABJWC010000068.1"/>
</dbReference>
<dbReference type="Proteomes" id="UP000623090">
    <property type="component" value="Unassembled WGS sequence"/>
</dbReference>